<feature type="transmembrane region" description="Helical" evidence="1">
    <location>
        <begin position="26"/>
        <end position="47"/>
    </location>
</feature>
<comment type="caution">
    <text evidence="3">The sequence shown here is derived from an EMBL/GenBank/DDBJ whole genome shotgun (WGS) entry which is preliminary data.</text>
</comment>
<keyword evidence="3" id="KW-0418">Kinase</keyword>
<keyword evidence="3" id="KW-0808">Transferase</keyword>
<evidence type="ECO:0000313" key="4">
    <source>
        <dbReference type="Proteomes" id="UP000234845"/>
    </source>
</evidence>
<evidence type="ECO:0000256" key="1">
    <source>
        <dbReference type="SAM" id="Phobius"/>
    </source>
</evidence>
<dbReference type="GO" id="GO:0016020">
    <property type="term" value="C:membrane"/>
    <property type="evidence" value="ECO:0007669"/>
    <property type="project" value="InterPro"/>
</dbReference>
<dbReference type="EMBL" id="PKLZ01000003">
    <property type="protein sequence ID" value="PLW83438.1"/>
    <property type="molecule type" value="Genomic_DNA"/>
</dbReference>
<evidence type="ECO:0000313" key="3">
    <source>
        <dbReference type="EMBL" id="PLW83438.1"/>
    </source>
</evidence>
<feature type="transmembrane region" description="Helical" evidence="1">
    <location>
        <begin position="127"/>
        <end position="145"/>
    </location>
</feature>
<feature type="domain" description="Signal transduction histidine kinase internal region" evidence="2">
    <location>
        <begin position="185"/>
        <end position="265"/>
    </location>
</feature>
<dbReference type="InterPro" id="IPR050640">
    <property type="entry name" value="Bact_2-comp_sensor_kinase"/>
</dbReference>
<dbReference type="Gene3D" id="3.30.565.10">
    <property type="entry name" value="Histidine kinase-like ATPase, C-terminal domain"/>
    <property type="match status" value="1"/>
</dbReference>
<evidence type="ECO:0000259" key="2">
    <source>
        <dbReference type="Pfam" id="PF06580"/>
    </source>
</evidence>
<accession>A0A2N5Y4X3</accession>
<dbReference type="OrthoDB" id="2514702at2"/>
<reference evidence="4" key="1">
    <citation type="submission" date="2017-11" db="EMBL/GenBank/DDBJ databases">
        <title>The draft genome sequence of Chromatocurvus sp. F02.</title>
        <authorList>
            <person name="Du Z.-J."/>
            <person name="Chang Y.-Q."/>
        </authorList>
    </citation>
    <scope>NUCLEOTIDE SEQUENCE [LARGE SCALE GENOMIC DNA]</scope>
    <source>
        <strain evidence="4">F02</strain>
    </source>
</reference>
<dbReference type="PANTHER" id="PTHR34220">
    <property type="entry name" value="SENSOR HISTIDINE KINASE YPDA"/>
    <property type="match status" value="1"/>
</dbReference>
<keyword evidence="1" id="KW-0812">Transmembrane</keyword>
<proteinExistence type="predicted"/>
<dbReference type="GO" id="GO:0000155">
    <property type="term" value="F:phosphorelay sensor kinase activity"/>
    <property type="evidence" value="ECO:0007669"/>
    <property type="project" value="InterPro"/>
</dbReference>
<keyword evidence="1" id="KW-1133">Transmembrane helix</keyword>
<organism evidence="3 4">
    <name type="scientific">Kineobactrum sediminis</name>
    <dbReference type="NCBI Taxonomy" id="1905677"/>
    <lineage>
        <taxon>Bacteria</taxon>
        <taxon>Pseudomonadati</taxon>
        <taxon>Pseudomonadota</taxon>
        <taxon>Gammaproteobacteria</taxon>
        <taxon>Cellvibrionales</taxon>
        <taxon>Halieaceae</taxon>
        <taxon>Kineobactrum</taxon>
    </lineage>
</organism>
<dbReference type="PANTHER" id="PTHR34220:SF7">
    <property type="entry name" value="SENSOR HISTIDINE KINASE YPDA"/>
    <property type="match status" value="1"/>
</dbReference>
<dbReference type="Pfam" id="PF06580">
    <property type="entry name" value="His_kinase"/>
    <property type="match status" value="1"/>
</dbReference>
<keyword evidence="1" id="KW-0472">Membrane</keyword>
<feature type="transmembrane region" description="Helical" evidence="1">
    <location>
        <begin position="59"/>
        <end position="80"/>
    </location>
</feature>
<dbReference type="InterPro" id="IPR036890">
    <property type="entry name" value="HATPase_C_sf"/>
</dbReference>
<protein>
    <submittedName>
        <fullName evidence="3">Histidine kinase</fullName>
    </submittedName>
</protein>
<name>A0A2N5Y4X3_9GAMM</name>
<dbReference type="AlphaFoldDB" id="A0A2N5Y4X3"/>
<keyword evidence="4" id="KW-1185">Reference proteome</keyword>
<sequence>MPIETSAIGQQYRRNPRWHQISESDALFWAVHCGGWLGISLLTYVSLSLPYDQFEVPYLAHNLLQSVLGIFISLPMRYVYRHIWSVPIWPRICVIVAVALGLSVVWAVLRLLLFMALTDERGLWDEFGGWIFPSIFVFLTWAALYHGIKYYRLFQEEQQIILEIEARQRNEALMLAKARAALRESELKLLRYQLNPHFLFNTLNSIGALIAASENNKANDMLLQLSAFLRFSLDSGRRLEVQLEEELAAVKRYLNIEQVRFADRLQTEVRVEPGVQDCLVPSLLIQPLVENSVKYAIGRSEEGGVIRISAFAEASRLVLSVEDSGVDGVCGSTPEKLFQQPGVGIQNIMERLQTIYGDESPVQAGFSPLGGLKITIRLPLNRGRVENV</sequence>
<gene>
    <name evidence="3" type="ORF">CWI75_08220</name>
</gene>
<dbReference type="InterPro" id="IPR010559">
    <property type="entry name" value="Sig_transdc_His_kin_internal"/>
</dbReference>
<feature type="transmembrane region" description="Helical" evidence="1">
    <location>
        <begin position="92"/>
        <end position="115"/>
    </location>
</feature>
<dbReference type="SUPFAM" id="SSF55874">
    <property type="entry name" value="ATPase domain of HSP90 chaperone/DNA topoisomerase II/histidine kinase"/>
    <property type="match status" value="1"/>
</dbReference>
<dbReference type="Proteomes" id="UP000234845">
    <property type="component" value="Unassembled WGS sequence"/>
</dbReference>